<proteinExistence type="predicted"/>
<dbReference type="EMBL" id="BK032610">
    <property type="protein sequence ID" value="DAF51135.1"/>
    <property type="molecule type" value="Genomic_DNA"/>
</dbReference>
<accession>A0A8S5SKD2</accession>
<sequence>MKTMTFKIEQKTFKVINGKSSISVYDKQSRISKLLKLAKEHGFEVQYKY</sequence>
<organism evidence="1">
    <name type="scientific">Siphoviridae sp. ct4Uy2</name>
    <dbReference type="NCBI Taxonomy" id="2827777"/>
    <lineage>
        <taxon>Viruses</taxon>
        <taxon>Duplodnaviria</taxon>
        <taxon>Heunggongvirae</taxon>
        <taxon>Uroviricota</taxon>
        <taxon>Caudoviricetes</taxon>
    </lineage>
</organism>
<evidence type="ECO:0000313" key="1">
    <source>
        <dbReference type="EMBL" id="DAF51135.1"/>
    </source>
</evidence>
<name>A0A8S5SKD2_9CAUD</name>
<protein>
    <submittedName>
        <fullName evidence="1">Uncharacterized protein</fullName>
    </submittedName>
</protein>
<reference evidence="1" key="1">
    <citation type="journal article" date="2021" name="Proc. Natl. Acad. Sci. U.S.A.">
        <title>A Catalog of Tens of Thousands of Viruses from Human Metagenomes Reveals Hidden Associations with Chronic Diseases.</title>
        <authorList>
            <person name="Tisza M.J."/>
            <person name="Buck C.B."/>
        </authorList>
    </citation>
    <scope>NUCLEOTIDE SEQUENCE</scope>
    <source>
        <strain evidence="1">Ct4Uy2</strain>
    </source>
</reference>